<keyword evidence="4" id="KW-0282">Flagellum</keyword>
<evidence type="ECO:0000313" key="4">
    <source>
        <dbReference type="EMBL" id="SHE94042.1"/>
    </source>
</evidence>
<dbReference type="InterPro" id="IPR025501">
    <property type="entry name" value="MinD_FleN"/>
</dbReference>
<dbReference type="InterPro" id="IPR027417">
    <property type="entry name" value="P-loop_NTPase"/>
</dbReference>
<evidence type="ECO:0000313" key="5">
    <source>
        <dbReference type="Proteomes" id="UP000184088"/>
    </source>
</evidence>
<dbReference type="STRING" id="1121256.SAMN02746089_01041"/>
<evidence type="ECO:0000259" key="3">
    <source>
        <dbReference type="Pfam" id="PF01656"/>
    </source>
</evidence>
<keyword evidence="4" id="KW-0966">Cell projection</keyword>
<dbReference type="InterPro" id="IPR002586">
    <property type="entry name" value="CobQ/CobB/MinD/ParA_Nub-bd_dom"/>
</dbReference>
<keyword evidence="5" id="KW-1185">Reference proteome</keyword>
<keyword evidence="2" id="KW-0067">ATP-binding</keyword>
<dbReference type="PANTHER" id="PTHR43384:SF4">
    <property type="entry name" value="CELLULOSE BIOSYNTHESIS PROTEIN BCSQ-RELATED"/>
    <property type="match status" value="1"/>
</dbReference>
<dbReference type="AlphaFoldDB" id="A0A1M4XLI8"/>
<dbReference type="PIRSF" id="PIRSF003092">
    <property type="entry name" value="MinD"/>
    <property type="match status" value="1"/>
</dbReference>
<dbReference type="Pfam" id="PF01656">
    <property type="entry name" value="CbiA"/>
    <property type="match status" value="1"/>
</dbReference>
<accession>A0A1M4XLI8</accession>
<dbReference type="GO" id="GO:0051782">
    <property type="term" value="P:negative regulation of cell division"/>
    <property type="evidence" value="ECO:0007669"/>
    <property type="project" value="TreeGrafter"/>
</dbReference>
<gene>
    <name evidence="4" type="ORF">SAMN02746089_01041</name>
</gene>
<dbReference type="EMBL" id="FQVH01000008">
    <property type="protein sequence ID" value="SHE94042.1"/>
    <property type="molecule type" value="Genomic_DNA"/>
</dbReference>
<dbReference type="GO" id="GO:0005524">
    <property type="term" value="F:ATP binding"/>
    <property type="evidence" value="ECO:0007669"/>
    <property type="project" value="UniProtKB-KW"/>
</dbReference>
<dbReference type="Proteomes" id="UP000184088">
    <property type="component" value="Unassembled WGS sequence"/>
</dbReference>
<dbReference type="OrthoDB" id="9816297at2"/>
<sequence length="283" mass="31084">MDQAESLRRKVKERRSSRLLTITSGKGGVGKSNIAVNLAIFLSRMGYRTVIVDADLGLGNVDVIMGLNPRYNLSDVIRGEKSILDIMVDGPGNVKVVPAGSGIEELADIKKEQLDFLIQNFLLLDYCADYVIVDTGAGISEMVRKFVCAADEPILVVTPEPTSITDGYALIKSIRGINGNKVFSFIVNRVESPREGQQIAEKLSGVVERFLSMDIKNLGYILDDKSVVKSIKAQEPLAIGFPKSNAARCIYDIALKVANITESKSGGIKRLLSFFRKEERVWI</sequence>
<dbReference type="SUPFAM" id="SSF52540">
    <property type="entry name" value="P-loop containing nucleoside triphosphate hydrolases"/>
    <property type="match status" value="1"/>
</dbReference>
<dbReference type="GO" id="GO:0009898">
    <property type="term" value="C:cytoplasmic side of plasma membrane"/>
    <property type="evidence" value="ECO:0007669"/>
    <property type="project" value="TreeGrafter"/>
</dbReference>
<keyword evidence="1" id="KW-0547">Nucleotide-binding</keyword>
<dbReference type="GO" id="GO:0005829">
    <property type="term" value="C:cytosol"/>
    <property type="evidence" value="ECO:0007669"/>
    <property type="project" value="TreeGrafter"/>
</dbReference>
<keyword evidence="4" id="KW-0969">Cilium</keyword>
<protein>
    <submittedName>
        <fullName evidence="4">Flagellar biosynthesis protein FlhG</fullName>
    </submittedName>
</protein>
<evidence type="ECO:0000256" key="1">
    <source>
        <dbReference type="ARBA" id="ARBA00022741"/>
    </source>
</evidence>
<evidence type="ECO:0000256" key="2">
    <source>
        <dbReference type="ARBA" id="ARBA00022840"/>
    </source>
</evidence>
<dbReference type="CDD" id="cd02038">
    <property type="entry name" value="FlhG-like"/>
    <property type="match status" value="1"/>
</dbReference>
<dbReference type="PANTHER" id="PTHR43384">
    <property type="entry name" value="SEPTUM SITE-DETERMINING PROTEIN MIND HOMOLOG, CHLOROPLASTIC-RELATED"/>
    <property type="match status" value="1"/>
</dbReference>
<dbReference type="GO" id="GO:0016887">
    <property type="term" value="F:ATP hydrolysis activity"/>
    <property type="evidence" value="ECO:0007669"/>
    <property type="project" value="TreeGrafter"/>
</dbReference>
<organism evidence="4 5">
    <name type="scientific">Caldanaerobius fijiensis DSM 17918</name>
    <dbReference type="NCBI Taxonomy" id="1121256"/>
    <lineage>
        <taxon>Bacteria</taxon>
        <taxon>Bacillati</taxon>
        <taxon>Bacillota</taxon>
        <taxon>Clostridia</taxon>
        <taxon>Thermoanaerobacterales</taxon>
        <taxon>Thermoanaerobacteraceae</taxon>
        <taxon>Caldanaerobius</taxon>
    </lineage>
</organism>
<dbReference type="InterPro" id="IPR050625">
    <property type="entry name" value="ParA/MinD_ATPase"/>
</dbReference>
<dbReference type="RefSeq" id="WP_143156617.1">
    <property type="nucleotide sequence ID" value="NZ_FQVH01000008.1"/>
</dbReference>
<reference evidence="4 5" key="1">
    <citation type="submission" date="2016-11" db="EMBL/GenBank/DDBJ databases">
        <authorList>
            <person name="Jaros S."/>
            <person name="Januszkiewicz K."/>
            <person name="Wedrychowicz H."/>
        </authorList>
    </citation>
    <scope>NUCLEOTIDE SEQUENCE [LARGE SCALE GENOMIC DNA]</scope>
    <source>
        <strain evidence="4 5">DSM 17918</strain>
    </source>
</reference>
<proteinExistence type="predicted"/>
<dbReference type="Gene3D" id="3.40.50.300">
    <property type="entry name" value="P-loop containing nucleotide triphosphate hydrolases"/>
    <property type="match status" value="1"/>
</dbReference>
<feature type="domain" description="CobQ/CobB/MinD/ParA nucleotide binding" evidence="3">
    <location>
        <begin position="20"/>
        <end position="236"/>
    </location>
</feature>
<name>A0A1M4XLI8_9THEO</name>
<dbReference type="InterPro" id="IPR033875">
    <property type="entry name" value="FlhG"/>
</dbReference>